<dbReference type="Proteomes" id="UP000028492">
    <property type="component" value="Chromosome"/>
</dbReference>
<dbReference type="EMBL" id="CP008953">
    <property type="protein sequence ID" value="AIG73243.1"/>
    <property type="molecule type" value="Genomic_DNA"/>
</dbReference>
<name>A0A075UK47_9PSEU</name>
<proteinExistence type="predicted"/>
<sequence length="159" mass="17185">MAQSPKVPVTPQAAFGASAPALAPVAGQIRDSKTDAKKGAVKVSEDAAKKLVDALLKARQELNALIKDSTEFNAPLKLGDNVVGHTMSDRFQGAANKGTEAAVPVLKDFAKVLKDFQLTVMAARKMYVAADEEGQEQLERVARRFDMEDIVGHERKDEH</sequence>
<organism evidence="1 2">
    <name type="scientific">Amycolatopsis japonica</name>
    <dbReference type="NCBI Taxonomy" id="208439"/>
    <lineage>
        <taxon>Bacteria</taxon>
        <taxon>Bacillati</taxon>
        <taxon>Actinomycetota</taxon>
        <taxon>Actinomycetes</taxon>
        <taxon>Pseudonocardiales</taxon>
        <taxon>Pseudonocardiaceae</taxon>
        <taxon>Amycolatopsis</taxon>
        <taxon>Amycolatopsis japonica group</taxon>
    </lineage>
</organism>
<reference evidence="1 2" key="1">
    <citation type="journal article" date="2014" name="J. Biotechnol.">
        <title>Complete genome sequence of the actinobacterium Amycolatopsis japonica MG417-CF17(T) (=DSM 44213T) producing (S,S)-N,N'-ethylenediaminedisuccinic acid.</title>
        <authorList>
            <person name="Stegmann E."/>
            <person name="Albersmeier A."/>
            <person name="Spohn M."/>
            <person name="Gert H."/>
            <person name="Weber T."/>
            <person name="Wohlleben W."/>
            <person name="Kalinowski J."/>
            <person name="Ruckert C."/>
        </authorList>
    </citation>
    <scope>NUCLEOTIDE SEQUENCE [LARGE SCALE GENOMIC DNA]</scope>
    <source>
        <strain evidence="2">MG417-CF17 (DSM 44213)</strain>
    </source>
</reference>
<dbReference type="HOGENOM" id="CLU_1657162_0_0_11"/>
<evidence type="ECO:0000313" key="1">
    <source>
        <dbReference type="EMBL" id="AIG73243.1"/>
    </source>
</evidence>
<evidence type="ECO:0000313" key="2">
    <source>
        <dbReference type="Proteomes" id="UP000028492"/>
    </source>
</evidence>
<accession>A0A075UK47</accession>
<protein>
    <submittedName>
        <fullName evidence="1">Uncharacterized protein</fullName>
    </submittedName>
</protein>
<keyword evidence="2" id="KW-1185">Reference proteome</keyword>
<dbReference type="STRING" id="208439.AJAP_01535"/>
<gene>
    <name evidence="1" type="ORF">AJAP_01535</name>
</gene>
<dbReference type="AlphaFoldDB" id="A0A075UK47"/>
<dbReference type="KEGG" id="aja:AJAP_01535"/>
<dbReference type="RefSeq" id="WP_228694840.1">
    <property type="nucleotide sequence ID" value="NZ_CP008953.1"/>
</dbReference>